<accession>A0AAD0PWT4</accession>
<sequence length="204" mass="22987">MKFTEHKNPTYPPRTEHNAKSADLTVAFAEKFDTSGEALTHSKAGDRYVGIALQKTPRNAAIDLFRACKKHNAKVLNVAGNGIYTLKEYDWTQEKLNLWAFQVMKFVHDHHPFKKVISGGQTGVDWAGGVAAEVLGIPGEMTFPKGYLQRTLTEFKLTQTKDDVERKFNDDVRVLRSMLVELGIEVPEPAEKKPEPPEDLFELC</sequence>
<dbReference type="AlphaFoldDB" id="A0AAD0PWT4"/>
<dbReference type="GeneID" id="39473776"/>
<reference evidence="1 2" key="1">
    <citation type="journal article" date="2011" name="PLoS Pathog.">
        <title>Dynamic evolution of pathogenicity revealed by sequencing and comparative genomics of 19 Pseudomonas syringae isolates.</title>
        <authorList>
            <person name="Baltrus D.A."/>
            <person name="Nishimura M.T."/>
            <person name="Romanchuk A."/>
            <person name="Chang J.H."/>
            <person name="Mukhtar M.S."/>
            <person name="Cherkis K."/>
            <person name="Roach J."/>
            <person name="Grant S.R."/>
            <person name="Jones C.D."/>
            <person name="Dangl J.L."/>
        </authorList>
    </citation>
    <scope>NUCLEOTIDE SEQUENCE [LARGE SCALE GENOMIC DNA]</scope>
    <source>
        <strain evidence="1 2">M301315</strain>
    </source>
</reference>
<proteinExistence type="predicted"/>
<evidence type="ECO:0000313" key="2">
    <source>
        <dbReference type="Proteomes" id="UP000006426"/>
    </source>
</evidence>
<geneLocation type="plasmid" evidence="2">
    <name>pmppla107</name>
</geneLocation>
<dbReference type="RefSeq" id="WP_005742711.1">
    <property type="nucleotide sequence ID" value="NZ_CP031226.1"/>
</dbReference>
<name>A0AAD0PWT4_PSEAV</name>
<organism evidence="1 2">
    <name type="scientific">Pseudomonas amygdali pv. lachrymans str. M301315</name>
    <dbReference type="NCBI Taxonomy" id="629260"/>
    <lineage>
        <taxon>Bacteria</taxon>
        <taxon>Pseudomonadati</taxon>
        <taxon>Pseudomonadota</taxon>
        <taxon>Gammaproteobacteria</taxon>
        <taxon>Pseudomonadales</taxon>
        <taxon>Pseudomonadaceae</taxon>
        <taxon>Pseudomonas</taxon>
        <taxon>Pseudomonas amygdali</taxon>
    </lineage>
</organism>
<gene>
    <name evidence="1" type="ORF">PLA107_033900</name>
</gene>
<dbReference type="EMBL" id="CP031226">
    <property type="protein sequence ID" value="AXH60183.1"/>
    <property type="molecule type" value="Genomic_DNA"/>
</dbReference>
<evidence type="ECO:0000313" key="1">
    <source>
        <dbReference type="EMBL" id="AXH60183.1"/>
    </source>
</evidence>
<keyword evidence="1" id="KW-0614">Plasmid</keyword>
<dbReference type="Gene3D" id="3.40.50.450">
    <property type="match status" value="2"/>
</dbReference>
<protein>
    <submittedName>
        <fullName evidence="1">Uncharacterized protein</fullName>
    </submittedName>
</protein>
<dbReference type="Proteomes" id="UP000006426">
    <property type="component" value="Plasmid pmppla107"/>
</dbReference>